<dbReference type="InterPro" id="IPR049492">
    <property type="entry name" value="BD-FAE-like_dom"/>
</dbReference>
<dbReference type="Pfam" id="PF20434">
    <property type="entry name" value="BD-FAE"/>
    <property type="match status" value="1"/>
</dbReference>
<evidence type="ECO:0000313" key="4">
    <source>
        <dbReference type="EMBL" id="CAB4920176.1"/>
    </source>
</evidence>
<evidence type="ECO:0000313" key="3">
    <source>
        <dbReference type="EMBL" id="CAB4322347.1"/>
    </source>
</evidence>
<dbReference type="EMBL" id="CAFBNC010000001">
    <property type="protein sequence ID" value="CAB4920176.1"/>
    <property type="molecule type" value="Genomic_DNA"/>
</dbReference>
<evidence type="ECO:0000259" key="2">
    <source>
        <dbReference type="Pfam" id="PF20434"/>
    </source>
</evidence>
<gene>
    <name evidence="3" type="ORF">UFOPK1392_00081</name>
    <name evidence="4" type="ORF">UFOPK3733_00025</name>
</gene>
<feature type="domain" description="BD-FAE-like" evidence="2">
    <location>
        <begin position="81"/>
        <end position="194"/>
    </location>
</feature>
<dbReference type="PANTHER" id="PTHR48081:SF33">
    <property type="entry name" value="KYNURENINE FORMAMIDASE"/>
    <property type="match status" value="1"/>
</dbReference>
<reference evidence="3" key="1">
    <citation type="submission" date="2020-05" db="EMBL/GenBank/DDBJ databases">
        <authorList>
            <person name="Chiriac C."/>
            <person name="Salcher M."/>
            <person name="Ghai R."/>
            <person name="Kavagutti S V."/>
        </authorList>
    </citation>
    <scope>NUCLEOTIDE SEQUENCE</scope>
</reference>
<name>A0A6J5YD88_9ZZZZ</name>
<dbReference type="GO" id="GO:0016787">
    <property type="term" value="F:hydrolase activity"/>
    <property type="evidence" value="ECO:0007669"/>
    <property type="project" value="UniProtKB-KW"/>
</dbReference>
<protein>
    <submittedName>
        <fullName evidence="3">Unannotated protein</fullName>
    </submittedName>
</protein>
<sequence>MSTDRFGWRHRPGVKVLGLCVAVLAVVILSSACSSESPAATTDSTTSSVSVAPTSTVACSTRTTEQYAQIPGVDPNLTSLEVFTPAAEEDGCVGRPLVVWIHGGGWTSGDRSEYLDDKVALFTDAGFVFATINYRLTDAAVAPPAPQYPVHDQDSADAIAWLVENAETYGIDARRIAVLGHSAGGGITAAISTDETYLGRHGLPLSTIRCAASMDGEGYDVVAGASSTNAFAAGTYQNAFGTDPALWAEASPIRHVAAGKGIPKFFIAARGAEWRMEQHNAFIDALDAADVVTTVLDVTTLEHADLTTQIGRPDDTLVTPALMDYLGGCFTSRRR</sequence>
<dbReference type="AlphaFoldDB" id="A0A6J5YD88"/>
<dbReference type="SUPFAM" id="SSF53474">
    <property type="entry name" value="alpha/beta-Hydrolases"/>
    <property type="match status" value="1"/>
</dbReference>
<dbReference type="PANTHER" id="PTHR48081">
    <property type="entry name" value="AB HYDROLASE SUPERFAMILY PROTEIN C4A8.06C"/>
    <property type="match status" value="1"/>
</dbReference>
<dbReference type="EMBL" id="CAEMXZ010000002">
    <property type="protein sequence ID" value="CAB4322347.1"/>
    <property type="molecule type" value="Genomic_DNA"/>
</dbReference>
<evidence type="ECO:0000256" key="1">
    <source>
        <dbReference type="ARBA" id="ARBA00022801"/>
    </source>
</evidence>
<dbReference type="InterPro" id="IPR050300">
    <property type="entry name" value="GDXG_lipolytic_enzyme"/>
</dbReference>
<dbReference type="Gene3D" id="3.40.50.1820">
    <property type="entry name" value="alpha/beta hydrolase"/>
    <property type="match status" value="1"/>
</dbReference>
<proteinExistence type="predicted"/>
<organism evidence="3">
    <name type="scientific">freshwater metagenome</name>
    <dbReference type="NCBI Taxonomy" id="449393"/>
    <lineage>
        <taxon>unclassified sequences</taxon>
        <taxon>metagenomes</taxon>
        <taxon>ecological metagenomes</taxon>
    </lineage>
</organism>
<dbReference type="PROSITE" id="PS51257">
    <property type="entry name" value="PROKAR_LIPOPROTEIN"/>
    <property type="match status" value="1"/>
</dbReference>
<keyword evidence="1" id="KW-0378">Hydrolase</keyword>
<dbReference type="InterPro" id="IPR029058">
    <property type="entry name" value="AB_hydrolase_fold"/>
</dbReference>
<accession>A0A6J5YD88</accession>